<sequence length="234" mass="24911">MRLGFLGPILSSSSAGASGNETTTALETASGFLLGKHRVGRVIYLGADDALEHMVEAWARRLVGDDPTDDAAWRRAAQLAASGSPEDIDAFVKGERMRLRLRSLESLPHRILRTMEMVGDRIAILIHDKELLDEEDIFAASLLIYGKSDVPLVRKIGGRFFITPGVLGPRGGICVLDDTGDEISVAVYNMDGEAVLHERLALPRASRPRAGTAPQAGPGTHGGAPPGGVSGRPE</sequence>
<accession>A0ABZ2L4G2</accession>
<evidence type="ECO:0000313" key="3">
    <source>
        <dbReference type="Proteomes" id="UP001374803"/>
    </source>
</evidence>
<evidence type="ECO:0000256" key="1">
    <source>
        <dbReference type="SAM" id="MobiDB-lite"/>
    </source>
</evidence>
<dbReference type="RefSeq" id="WP_394833152.1">
    <property type="nucleotide sequence ID" value="NZ_CP089929.1"/>
</dbReference>
<reference evidence="2" key="1">
    <citation type="submission" date="2021-12" db="EMBL/GenBank/DDBJ databases">
        <title>Discovery of the Pendulisporaceae a myxobacterial family with distinct sporulation behavior and unique specialized metabolism.</title>
        <authorList>
            <person name="Garcia R."/>
            <person name="Popoff A."/>
            <person name="Bader C.D."/>
            <person name="Loehr J."/>
            <person name="Walesch S."/>
            <person name="Walt C."/>
            <person name="Boldt J."/>
            <person name="Bunk B."/>
            <person name="Haeckl F.J.F.P.J."/>
            <person name="Gunesch A.P."/>
            <person name="Birkelbach J."/>
            <person name="Nuebel U."/>
            <person name="Pietschmann T."/>
            <person name="Bach T."/>
            <person name="Mueller R."/>
        </authorList>
    </citation>
    <scope>NUCLEOTIDE SEQUENCE</scope>
    <source>
        <strain evidence="2">MSr11367</strain>
    </source>
</reference>
<keyword evidence="3" id="KW-1185">Reference proteome</keyword>
<dbReference type="InterPro" id="IPR029052">
    <property type="entry name" value="Metallo-depent_PP-like"/>
</dbReference>
<dbReference type="EMBL" id="CP089983">
    <property type="protein sequence ID" value="WXB03522.1"/>
    <property type="molecule type" value="Genomic_DNA"/>
</dbReference>
<organism evidence="2 3">
    <name type="scientific">Pendulispora rubella</name>
    <dbReference type="NCBI Taxonomy" id="2741070"/>
    <lineage>
        <taxon>Bacteria</taxon>
        <taxon>Pseudomonadati</taxon>
        <taxon>Myxococcota</taxon>
        <taxon>Myxococcia</taxon>
        <taxon>Myxococcales</taxon>
        <taxon>Sorangiineae</taxon>
        <taxon>Pendulisporaceae</taxon>
        <taxon>Pendulispora</taxon>
    </lineage>
</organism>
<evidence type="ECO:0000313" key="2">
    <source>
        <dbReference type="EMBL" id="WXB03522.1"/>
    </source>
</evidence>
<feature type="compositionally biased region" description="Gly residues" evidence="1">
    <location>
        <begin position="219"/>
        <end position="234"/>
    </location>
</feature>
<dbReference type="Proteomes" id="UP001374803">
    <property type="component" value="Chromosome"/>
</dbReference>
<gene>
    <name evidence="2" type="ORF">LVJ94_42290</name>
</gene>
<name>A0ABZ2L4G2_9BACT</name>
<protein>
    <submittedName>
        <fullName evidence="2">Uncharacterized protein</fullName>
    </submittedName>
</protein>
<feature type="region of interest" description="Disordered" evidence="1">
    <location>
        <begin position="203"/>
        <end position="234"/>
    </location>
</feature>
<dbReference type="SUPFAM" id="SSF56300">
    <property type="entry name" value="Metallo-dependent phosphatases"/>
    <property type="match status" value="1"/>
</dbReference>
<dbReference type="Gene3D" id="3.60.21.10">
    <property type="match status" value="1"/>
</dbReference>
<proteinExistence type="predicted"/>
<feature type="compositionally biased region" description="Low complexity" evidence="1">
    <location>
        <begin position="203"/>
        <end position="218"/>
    </location>
</feature>